<dbReference type="InterPro" id="IPR001478">
    <property type="entry name" value="PDZ"/>
</dbReference>
<dbReference type="SMART" id="SM00228">
    <property type="entry name" value="PDZ"/>
    <property type="match status" value="1"/>
</dbReference>
<dbReference type="PROSITE" id="PS00723">
    <property type="entry name" value="POLYPRENYL_SYNTHASE_1"/>
    <property type="match status" value="1"/>
</dbReference>
<dbReference type="RefSeq" id="WP_157505030.1">
    <property type="nucleotide sequence ID" value="NZ_BMLI01000001.1"/>
</dbReference>
<dbReference type="CDD" id="cd07561">
    <property type="entry name" value="Peptidase_S41_CPP_like"/>
    <property type="match status" value="1"/>
</dbReference>
<dbReference type="InterPro" id="IPR005151">
    <property type="entry name" value="Tail-specific_protease"/>
</dbReference>
<dbReference type="PANTHER" id="PTHR32060:SF30">
    <property type="entry name" value="CARBOXY-TERMINAL PROCESSING PROTEASE CTPA"/>
    <property type="match status" value="1"/>
</dbReference>
<dbReference type="EMBL" id="BMLI01000001">
    <property type="protein sequence ID" value="GGM85225.1"/>
    <property type="molecule type" value="Genomic_DNA"/>
</dbReference>
<evidence type="ECO:0000259" key="1">
    <source>
        <dbReference type="PROSITE" id="PS50106"/>
    </source>
</evidence>
<dbReference type="InterPro" id="IPR033749">
    <property type="entry name" value="Polyprenyl_synt_CS"/>
</dbReference>
<sequence length="482" mass="53144">MLNFRKLHLLYVLTFALTIVGCKDKDVDPAVETKDSTTAADYPEINSWLYDVMNDAYFWYKNLPAESSLDTSIDPNDFFEKLVYQRSTVDRFSMVTDDIDALQNEFNGISKIFGISYSLSYIDNGKSNIAAFLNYVVKGSPAETAGLKRGDILLKVNGTQLTSSNYTTLLSSNETATFTLGEVSGSGIVASSQTVTMTKAQVSEDPVLFSTVISKPAYGKNIGYLVYTQFVPGTDADESKYDNELRQVFADFKSKGVNELVLDLRFNPGGYISSAETLASLIGNGISSSKIFYTEQWNDKYTAYWQKTQGANALNYNFLNEANNIGSSLSRVFVLTSNGTASASELVINGLKPYMSVIKIGEHTAGKNLFGSLISDDQERWKWGAYIMLGQTANANGESDYGTVNGMTPDYVVEDATVPYLPFGDENETLLRKALDVMGIPAPEGQRLAATKTVDTFRQMLHDDLKTKDNLMIRRGNVRAIP</sequence>
<dbReference type="Proteomes" id="UP000632339">
    <property type="component" value="Unassembled WGS sequence"/>
</dbReference>
<dbReference type="Pfam" id="PF03572">
    <property type="entry name" value="Peptidase_S41"/>
    <property type="match status" value="1"/>
</dbReference>
<dbReference type="PROSITE" id="PS51257">
    <property type="entry name" value="PROKAR_LIPOPROTEIN"/>
    <property type="match status" value="1"/>
</dbReference>
<dbReference type="Gene3D" id="2.30.42.10">
    <property type="match status" value="1"/>
</dbReference>
<protein>
    <submittedName>
        <fullName evidence="2">Peptidase S41</fullName>
    </submittedName>
</protein>
<dbReference type="Pfam" id="PF18294">
    <property type="entry name" value="Pept_S41_N"/>
    <property type="match status" value="1"/>
</dbReference>
<evidence type="ECO:0000313" key="3">
    <source>
        <dbReference type="Proteomes" id="UP000632339"/>
    </source>
</evidence>
<comment type="caution">
    <text evidence="2">The sequence shown here is derived from an EMBL/GenBank/DDBJ whole genome shotgun (WGS) entry which is preliminary data.</text>
</comment>
<dbReference type="Gene3D" id="3.30.750.170">
    <property type="match status" value="1"/>
</dbReference>
<dbReference type="SMART" id="SM00245">
    <property type="entry name" value="TSPc"/>
    <property type="match status" value="1"/>
</dbReference>
<dbReference type="InterPro" id="IPR036034">
    <property type="entry name" value="PDZ_sf"/>
</dbReference>
<dbReference type="InterPro" id="IPR041613">
    <property type="entry name" value="Pept_S41_N"/>
</dbReference>
<name>A0ABQ2HM94_9BACT</name>
<evidence type="ECO:0000313" key="2">
    <source>
        <dbReference type="EMBL" id="GGM85225.1"/>
    </source>
</evidence>
<gene>
    <name evidence="2" type="ORF">GCM10010967_16530</name>
</gene>
<reference evidence="3" key="1">
    <citation type="journal article" date="2019" name="Int. J. Syst. Evol. Microbiol.">
        <title>The Global Catalogue of Microorganisms (GCM) 10K type strain sequencing project: providing services to taxonomists for standard genome sequencing and annotation.</title>
        <authorList>
            <consortium name="The Broad Institute Genomics Platform"/>
            <consortium name="The Broad Institute Genome Sequencing Center for Infectious Disease"/>
            <person name="Wu L."/>
            <person name="Ma J."/>
        </authorList>
    </citation>
    <scope>NUCLEOTIDE SEQUENCE [LARGE SCALE GENOMIC DNA]</scope>
    <source>
        <strain evidence="3">CGMCC 1.6375</strain>
    </source>
</reference>
<dbReference type="Gene3D" id="3.90.226.10">
    <property type="entry name" value="2-enoyl-CoA Hydratase, Chain A, domain 1"/>
    <property type="match status" value="1"/>
</dbReference>
<feature type="domain" description="PDZ" evidence="1">
    <location>
        <begin position="99"/>
        <end position="163"/>
    </location>
</feature>
<keyword evidence="3" id="KW-1185">Reference proteome</keyword>
<dbReference type="PANTHER" id="PTHR32060">
    <property type="entry name" value="TAIL-SPECIFIC PROTEASE"/>
    <property type="match status" value="1"/>
</dbReference>
<dbReference type="SUPFAM" id="SSF52096">
    <property type="entry name" value="ClpP/crotonase"/>
    <property type="match status" value="1"/>
</dbReference>
<dbReference type="InterPro" id="IPR041489">
    <property type="entry name" value="PDZ_6"/>
</dbReference>
<proteinExistence type="predicted"/>
<dbReference type="Pfam" id="PF17820">
    <property type="entry name" value="PDZ_6"/>
    <property type="match status" value="1"/>
</dbReference>
<dbReference type="SUPFAM" id="SSF50156">
    <property type="entry name" value="PDZ domain-like"/>
    <property type="match status" value="1"/>
</dbReference>
<dbReference type="InterPro" id="IPR029045">
    <property type="entry name" value="ClpP/crotonase-like_dom_sf"/>
</dbReference>
<dbReference type="PROSITE" id="PS50106">
    <property type="entry name" value="PDZ"/>
    <property type="match status" value="1"/>
</dbReference>
<accession>A0ABQ2HM94</accession>
<organism evidence="2 3">
    <name type="scientific">Dyadobacter beijingensis</name>
    <dbReference type="NCBI Taxonomy" id="365489"/>
    <lineage>
        <taxon>Bacteria</taxon>
        <taxon>Pseudomonadati</taxon>
        <taxon>Bacteroidota</taxon>
        <taxon>Cytophagia</taxon>
        <taxon>Cytophagales</taxon>
        <taxon>Spirosomataceae</taxon>
        <taxon>Dyadobacter</taxon>
    </lineage>
</organism>